<dbReference type="RefSeq" id="WP_007172419.1">
    <property type="nucleotide sequence ID" value="NZ_LASX01000722.1"/>
</dbReference>
<gene>
    <name evidence="1" type="ORF">AWC17_06005</name>
</gene>
<comment type="caution">
    <text evidence="1">The sequence shown here is derived from an EMBL/GenBank/DDBJ whole genome shotgun (WGS) entry which is preliminary data.</text>
</comment>
<organism evidence="1 2">
    <name type="scientific">Mycobacterium nebraskense</name>
    <dbReference type="NCBI Taxonomy" id="244292"/>
    <lineage>
        <taxon>Bacteria</taxon>
        <taxon>Bacillati</taxon>
        <taxon>Actinomycetota</taxon>
        <taxon>Actinomycetes</taxon>
        <taxon>Mycobacteriales</taxon>
        <taxon>Mycobacteriaceae</taxon>
        <taxon>Mycobacterium</taxon>
    </lineage>
</organism>
<dbReference type="AlphaFoldDB" id="A0A1X1ZF53"/>
<proteinExistence type="predicted"/>
<sequence length="179" mass="19291">MTKSATPIYVTPAGVITHSIVSIKGQLEPDITVHHARTPSARIGITVGGMHMSLQNCQTAQGLLEAFVAARTQMIHVPAEIPTAGAVAEEPAGRAVLGVEWTRAPAYAVVAQSALNKLKTAKLHWVELYTGPITWQLRDRAAILSMIDAFRQVHRVAIAVFADGERYKADPTDADYRAA</sequence>
<dbReference type="OrthoDB" id="4457510at2"/>
<dbReference type="GeneID" id="29696726"/>
<accession>A0A1X1ZF53</accession>
<dbReference type="EMBL" id="LQPH01000125">
    <property type="protein sequence ID" value="ORW21900.1"/>
    <property type="molecule type" value="Genomic_DNA"/>
</dbReference>
<name>A0A1X1ZF53_9MYCO</name>
<reference evidence="1 2" key="1">
    <citation type="submission" date="2016-01" db="EMBL/GenBank/DDBJ databases">
        <title>The new phylogeny of the genus Mycobacterium.</title>
        <authorList>
            <person name="Tarcisio F."/>
            <person name="Conor M."/>
            <person name="Antonella G."/>
            <person name="Elisabetta G."/>
            <person name="Giulia F.S."/>
            <person name="Sara T."/>
            <person name="Anna F."/>
            <person name="Clotilde B."/>
            <person name="Roberto B."/>
            <person name="Veronica D.S."/>
            <person name="Fabio R."/>
            <person name="Monica P."/>
            <person name="Olivier J."/>
            <person name="Enrico T."/>
            <person name="Nicola S."/>
        </authorList>
    </citation>
    <scope>NUCLEOTIDE SEQUENCE [LARGE SCALE GENOMIC DNA]</scope>
    <source>
        <strain evidence="1 2">DSM 44803</strain>
    </source>
</reference>
<evidence type="ECO:0000313" key="2">
    <source>
        <dbReference type="Proteomes" id="UP000193781"/>
    </source>
</evidence>
<dbReference type="Proteomes" id="UP000193781">
    <property type="component" value="Unassembled WGS sequence"/>
</dbReference>
<evidence type="ECO:0000313" key="1">
    <source>
        <dbReference type="EMBL" id="ORW21900.1"/>
    </source>
</evidence>
<protein>
    <submittedName>
        <fullName evidence="1">Uncharacterized protein</fullName>
    </submittedName>
</protein>
<keyword evidence="2" id="KW-1185">Reference proteome</keyword>